<dbReference type="InterPro" id="IPR038005">
    <property type="entry name" value="RX-like_CC"/>
</dbReference>
<feature type="domain" description="Disease resistance N-terminal" evidence="9">
    <location>
        <begin position="5"/>
        <end position="102"/>
    </location>
</feature>
<gene>
    <name evidence="12" type="ORF">SORBI_3005G070500</name>
</gene>
<dbReference type="OMA" id="HCADLCD"/>
<keyword evidence="13" id="KW-1185">Reference proteome</keyword>
<dbReference type="InterPro" id="IPR055414">
    <property type="entry name" value="LRR_R13L4/SHOC2-like"/>
</dbReference>
<dbReference type="FunFam" id="3.40.50.300:FF:001091">
    <property type="entry name" value="Probable disease resistance protein At1g61300"/>
    <property type="match status" value="1"/>
</dbReference>
<dbReference type="InterPro" id="IPR032675">
    <property type="entry name" value="LRR_dom_sf"/>
</dbReference>
<keyword evidence="4" id="KW-0547">Nucleotide-binding</keyword>
<dbReference type="InParanoid" id="A0A1B6PQN8"/>
<dbReference type="SUPFAM" id="SSF52058">
    <property type="entry name" value="L domain-like"/>
    <property type="match status" value="1"/>
</dbReference>
<dbReference type="Gene3D" id="3.40.50.300">
    <property type="entry name" value="P-loop containing nucleotide triphosphate hydrolases"/>
    <property type="match status" value="1"/>
</dbReference>
<feature type="domain" description="Disease resistance R13L4/SHOC-2-like LRR" evidence="11">
    <location>
        <begin position="549"/>
        <end position="853"/>
    </location>
</feature>
<feature type="domain" description="NB-ARC" evidence="8">
    <location>
        <begin position="178"/>
        <end position="347"/>
    </location>
</feature>
<evidence type="ECO:0000259" key="11">
    <source>
        <dbReference type="Pfam" id="PF23598"/>
    </source>
</evidence>
<name>A0A1B6PQN8_SORBI</name>
<evidence type="ECO:0000256" key="1">
    <source>
        <dbReference type="ARBA" id="ARBA00008894"/>
    </source>
</evidence>
<dbReference type="STRING" id="4558.A0A1B6PQN8"/>
<dbReference type="InterPro" id="IPR027417">
    <property type="entry name" value="P-loop_NTPase"/>
</dbReference>
<evidence type="ECO:0000256" key="6">
    <source>
        <dbReference type="ARBA" id="ARBA00023054"/>
    </source>
</evidence>
<dbReference type="GO" id="GO:0002758">
    <property type="term" value="P:innate immune response-activating signaling pathway"/>
    <property type="evidence" value="ECO:0007669"/>
    <property type="project" value="UniProtKB-ARBA"/>
</dbReference>
<keyword evidence="5" id="KW-0611">Plant defense</keyword>
<evidence type="ECO:0000259" key="8">
    <source>
        <dbReference type="Pfam" id="PF00931"/>
    </source>
</evidence>
<dbReference type="GO" id="GO:0009626">
    <property type="term" value="P:plant-type hypersensitive response"/>
    <property type="evidence" value="ECO:0007669"/>
    <property type="project" value="UniProtKB-ARBA"/>
</dbReference>
<keyword evidence="7" id="KW-0472">Membrane</keyword>
<evidence type="ECO:0000256" key="4">
    <source>
        <dbReference type="ARBA" id="ARBA00022741"/>
    </source>
</evidence>
<dbReference type="Pfam" id="PF23598">
    <property type="entry name" value="LRR_14"/>
    <property type="match status" value="1"/>
</dbReference>
<evidence type="ECO:0000256" key="2">
    <source>
        <dbReference type="ARBA" id="ARBA00022614"/>
    </source>
</evidence>
<evidence type="ECO:0008006" key="14">
    <source>
        <dbReference type="Google" id="ProtNLM"/>
    </source>
</evidence>
<reference evidence="13" key="2">
    <citation type="journal article" date="2018" name="Plant J.">
        <title>The Sorghum bicolor reference genome: improved assembly, gene annotations, a transcriptome atlas, and signatures of genome organization.</title>
        <authorList>
            <person name="McCormick R.F."/>
            <person name="Truong S.K."/>
            <person name="Sreedasyam A."/>
            <person name="Jenkins J."/>
            <person name="Shu S."/>
            <person name="Sims D."/>
            <person name="Kennedy M."/>
            <person name="Amirebrahimi M."/>
            <person name="Weers B.D."/>
            <person name="McKinley B."/>
            <person name="Mattison A."/>
            <person name="Morishige D.T."/>
            <person name="Grimwood J."/>
            <person name="Schmutz J."/>
            <person name="Mullet J.E."/>
        </authorList>
    </citation>
    <scope>NUCLEOTIDE SEQUENCE [LARGE SCALE GENOMIC DNA]</scope>
    <source>
        <strain evidence="13">cv. BTx623</strain>
    </source>
</reference>
<dbReference type="InterPro" id="IPR002182">
    <property type="entry name" value="NB-ARC"/>
</dbReference>
<sequence>MADTVVGVLIGKLGAALRNEALAYGVSQLSNEASNLKGLVGEICKAKEELESIKAYLHDSDKFKETSETTGIFVKKIRDLAFRIEDVVDEFTYKLEGDKHEALSDKVRKRVRRVNIWSRLCVELRSINDELEDTVKRRDRYAVPGMERNIGSYYDCRDTRSNNQTMCFAREDDLVGIQDNVDKMTQWLVGDLEEKKNKIVTVWGMGGAGKTTLVHHVYKAVKEEFDTAAWVTVSKSYKVAELLANIARELAISADARNMELIRLVELIRSSLKGKRYIIVLDDVWEADSWINIMDVFPTNCTSRFVLTSRKYEVASLATSNCTIKLEPLEENLSWKLFCNVAFRDNSEKRCPSELQELPAKFLQKCEGLPLAIACIGRLLSCKPLTYKAWENIYKELQLQSTKNAIPGVDMILKVSLEDLPCELKNCFLHCAIFPEDYQIKRRRLIRHWITAGFIKEKERKTLEQEAEGYLNELVNRSLLQVVKTNEFGRVKHCRMHDVIRSVALDQAEKECFAKVYEGSKTFSIGTTTRRLSIQSTDIAMLGQSGAAHMRAIYAFTSYVDIDLLRPILASSNLLATLDLQGTQINMLPNEVFSMFNLRFLGLRHTRIEVLPEAVGRLQNLEVLDAFGTALLSLPQDITKLKKLRFLYASARLTEGNLARFGGVKVPRGIMNLTGLHALQSVKASLETICDCEVAALTELRTFTIADVTSEHSSNLCNAITKMRHLASLSMVASSETEVLQLEELDLPKTLSKLELIGQLEKKRMPQIISSWSYLHNLTRLSLLFSKLDEDSFSSLMVLRGLCFLELGNAYDGKKLCFSASSFPALKKLGICGAPQLNQVEIEEGGLRNLVMLWFLQCPELKCLPNGIERLTSLEDLYLYDTAQELIEKLRQEVNECGELSMKISHIRRVSVKLTKDNMWERIRWQAASIPRGKTYFYTSIFLVFATRFQSLLAYFFFLS</sequence>
<evidence type="ECO:0000313" key="13">
    <source>
        <dbReference type="Proteomes" id="UP000000768"/>
    </source>
</evidence>
<dbReference type="EMBL" id="CM000764">
    <property type="protein sequence ID" value="KXG27976.1"/>
    <property type="molecule type" value="Genomic_DNA"/>
</dbReference>
<organism evidence="12 13">
    <name type="scientific">Sorghum bicolor</name>
    <name type="common">Sorghum</name>
    <name type="synonym">Sorghum vulgare</name>
    <dbReference type="NCBI Taxonomy" id="4558"/>
    <lineage>
        <taxon>Eukaryota</taxon>
        <taxon>Viridiplantae</taxon>
        <taxon>Streptophyta</taxon>
        <taxon>Embryophyta</taxon>
        <taxon>Tracheophyta</taxon>
        <taxon>Spermatophyta</taxon>
        <taxon>Magnoliopsida</taxon>
        <taxon>Liliopsida</taxon>
        <taxon>Poales</taxon>
        <taxon>Poaceae</taxon>
        <taxon>PACMAD clade</taxon>
        <taxon>Panicoideae</taxon>
        <taxon>Andropogonodae</taxon>
        <taxon>Andropogoneae</taxon>
        <taxon>Sorghinae</taxon>
        <taxon>Sorghum</taxon>
    </lineage>
</organism>
<proteinExistence type="inferred from homology"/>
<dbReference type="GO" id="GO:0043531">
    <property type="term" value="F:ADP binding"/>
    <property type="evidence" value="ECO:0007669"/>
    <property type="project" value="InterPro"/>
</dbReference>
<dbReference type="Gene3D" id="1.10.8.430">
    <property type="entry name" value="Helical domain of apoptotic protease-activating factors"/>
    <property type="match status" value="1"/>
</dbReference>
<dbReference type="InterPro" id="IPR058922">
    <property type="entry name" value="WHD_DRP"/>
</dbReference>
<dbReference type="GO" id="GO:0042742">
    <property type="term" value="P:defense response to bacterium"/>
    <property type="evidence" value="ECO:0007669"/>
    <property type="project" value="UniProtKB-ARBA"/>
</dbReference>
<dbReference type="InterPro" id="IPR042197">
    <property type="entry name" value="Apaf_helical"/>
</dbReference>
<evidence type="ECO:0000259" key="10">
    <source>
        <dbReference type="Pfam" id="PF23559"/>
    </source>
</evidence>
<evidence type="ECO:0000313" key="12">
    <source>
        <dbReference type="EMBL" id="KXG27976.1"/>
    </source>
</evidence>
<feature type="transmembrane region" description="Helical" evidence="7">
    <location>
        <begin position="936"/>
        <end position="958"/>
    </location>
</feature>
<keyword evidence="2" id="KW-0433">Leucine-rich repeat</keyword>
<keyword evidence="6" id="KW-0175">Coiled coil</keyword>
<evidence type="ECO:0000256" key="7">
    <source>
        <dbReference type="SAM" id="Phobius"/>
    </source>
</evidence>
<dbReference type="Gene3D" id="1.10.10.10">
    <property type="entry name" value="Winged helix-like DNA-binding domain superfamily/Winged helix DNA-binding domain"/>
    <property type="match status" value="1"/>
</dbReference>
<protein>
    <recommendedName>
        <fullName evidence="14">NB-ARC domain-containing protein</fullName>
    </recommendedName>
</protein>
<accession>A0A1B6PQN8</accession>
<dbReference type="Proteomes" id="UP000000768">
    <property type="component" value="Chromosome 5"/>
</dbReference>
<dbReference type="CDD" id="cd14798">
    <property type="entry name" value="RX-CC_like"/>
    <property type="match status" value="1"/>
</dbReference>
<evidence type="ECO:0000259" key="9">
    <source>
        <dbReference type="Pfam" id="PF18052"/>
    </source>
</evidence>
<comment type="similarity">
    <text evidence="1">Belongs to the disease resistance NB-LRR family.</text>
</comment>
<dbReference type="Gramene" id="KXG27976">
    <property type="protein sequence ID" value="KXG27976"/>
    <property type="gene ID" value="SORBI_3005G070500"/>
</dbReference>
<evidence type="ECO:0000256" key="3">
    <source>
        <dbReference type="ARBA" id="ARBA00022737"/>
    </source>
</evidence>
<dbReference type="eggNOG" id="KOG4658">
    <property type="taxonomic scope" value="Eukaryota"/>
</dbReference>
<dbReference type="Pfam" id="PF23559">
    <property type="entry name" value="WHD_DRP"/>
    <property type="match status" value="1"/>
</dbReference>
<dbReference type="Pfam" id="PF00931">
    <property type="entry name" value="NB-ARC"/>
    <property type="match status" value="1"/>
</dbReference>
<dbReference type="InterPro" id="IPR044974">
    <property type="entry name" value="Disease_R_plants"/>
</dbReference>
<dbReference type="Gene3D" id="1.20.5.4130">
    <property type="match status" value="1"/>
</dbReference>
<keyword evidence="3" id="KW-0677">Repeat</keyword>
<dbReference type="AlphaFoldDB" id="A0A1B6PQN8"/>
<dbReference type="PRINTS" id="PR00364">
    <property type="entry name" value="DISEASERSIST"/>
</dbReference>
<dbReference type="Pfam" id="PF18052">
    <property type="entry name" value="Rx_N"/>
    <property type="match status" value="1"/>
</dbReference>
<dbReference type="Gene3D" id="3.80.10.10">
    <property type="entry name" value="Ribonuclease Inhibitor"/>
    <property type="match status" value="2"/>
</dbReference>
<keyword evidence="7" id="KW-1133">Transmembrane helix</keyword>
<reference evidence="12 13" key="1">
    <citation type="journal article" date="2009" name="Nature">
        <title>The Sorghum bicolor genome and the diversification of grasses.</title>
        <authorList>
            <person name="Paterson A.H."/>
            <person name="Bowers J.E."/>
            <person name="Bruggmann R."/>
            <person name="Dubchak I."/>
            <person name="Grimwood J."/>
            <person name="Gundlach H."/>
            <person name="Haberer G."/>
            <person name="Hellsten U."/>
            <person name="Mitros T."/>
            <person name="Poliakov A."/>
            <person name="Schmutz J."/>
            <person name="Spannagl M."/>
            <person name="Tang H."/>
            <person name="Wang X."/>
            <person name="Wicker T."/>
            <person name="Bharti A.K."/>
            <person name="Chapman J."/>
            <person name="Feltus F.A."/>
            <person name="Gowik U."/>
            <person name="Grigoriev I.V."/>
            <person name="Lyons E."/>
            <person name="Maher C.A."/>
            <person name="Martis M."/>
            <person name="Narechania A."/>
            <person name="Otillar R.P."/>
            <person name="Penning B.W."/>
            <person name="Salamov A.A."/>
            <person name="Wang Y."/>
            <person name="Zhang L."/>
            <person name="Carpita N.C."/>
            <person name="Freeling M."/>
            <person name="Gingle A.R."/>
            <person name="Hash C.T."/>
            <person name="Keller B."/>
            <person name="Klein P."/>
            <person name="Kresovich S."/>
            <person name="McCann M.C."/>
            <person name="Ming R."/>
            <person name="Peterson D.G."/>
            <person name="Mehboob-ur-Rahman"/>
            <person name="Ware D."/>
            <person name="Westhoff P."/>
            <person name="Mayer K.F."/>
            <person name="Messing J."/>
            <person name="Rokhsar D.S."/>
        </authorList>
    </citation>
    <scope>NUCLEOTIDE SEQUENCE [LARGE SCALE GENOMIC DNA]</scope>
    <source>
        <strain evidence="13">cv. BTx623</strain>
    </source>
</reference>
<feature type="domain" description="Disease resistance protein winged helix" evidence="10">
    <location>
        <begin position="433"/>
        <end position="502"/>
    </location>
</feature>
<dbReference type="PANTHER" id="PTHR23155:SF931">
    <property type="entry name" value="OS01G0547000 PROTEIN"/>
    <property type="match status" value="1"/>
</dbReference>
<dbReference type="SUPFAM" id="SSF52540">
    <property type="entry name" value="P-loop containing nucleoside triphosphate hydrolases"/>
    <property type="match status" value="1"/>
</dbReference>
<keyword evidence="7" id="KW-0812">Transmembrane</keyword>
<evidence type="ECO:0000256" key="5">
    <source>
        <dbReference type="ARBA" id="ARBA00022821"/>
    </source>
</evidence>
<dbReference type="PANTHER" id="PTHR23155">
    <property type="entry name" value="DISEASE RESISTANCE PROTEIN RP"/>
    <property type="match status" value="1"/>
</dbReference>
<dbReference type="FunFam" id="1.10.10.10:FF:000322">
    <property type="entry name" value="Probable disease resistance protein At1g63360"/>
    <property type="match status" value="1"/>
</dbReference>
<dbReference type="InterPro" id="IPR041118">
    <property type="entry name" value="Rx_N"/>
</dbReference>
<dbReference type="InterPro" id="IPR036388">
    <property type="entry name" value="WH-like_DNA-bd_sf"/>
</dbReference>